<name>A0AAV7ZR01_9EUKA</name>
<dbReference type="InterPro" id="IPR005225">
    <property type="entry name" value="Small_GTP-bd"/>
</dbReference>
<dbReference type="SMART" id="SM00175">
    <property type="entry name" value="RAB"/>
    <property type="match status" value="1"/>
</dbReference>
<keyword evidence="3" id="KW-0813">Transport</keyword>
<dbReference type="GO" id="GO:0005737">
    <property type="term" value="C:cytoplasm"/>
    <property type="evidence" value="ECO:0007669"/>
    <property type="project" value="TreeGrafter"/>
</dbReference>
<evidence type="ECO:0000313" key="10">
    <source>
        <dbReference type="Proteomes" id="UP001146793"/>
    </source>
</evidence>
<dbReference type="SUPFAM" id="SSF56672">
    <property type="entry name" value="DNA/RNA polymerases"/>
    <property type="match status" value="1"/>
</dbReference>
<dbReference type="GO" id="GO:0003924">
    <property type="term" value="F:GTPase activity"/>
    <property type="evidence" value="ECO:0007669"/>
    <property type="project" value="InterPro"/>
</dbReference>
<keyword evidence="6" id="KW-0342">GTP-binding</keyword>
<dbReference type="EMBL" id="JANTQA010000026">
    <property type="protein sequence ID" value="KAJ3442845.1"/>
    <property type="molecule type" value="Genomic_DNA"/>
</dbReference>
<dbReference type="NCBIfam" id="TIGR00231">
    <property type="entry name" value="small_GTP"/>
    <property type="match status" value="1"/>
</dbReference>
<dbReference type="GO" id="GO:0006606">
    <property type="term" value="P:protein import into nucleus"/>
    <property type="evidence" value="ECO:0007669"/>
    <property type="project" value="TreeGrafter"/>
</dbReference>
<dbReference type="PROSITE" id="PS51418">
    <property type="entry name" value="RAN"/>
    <property type="match status" value="1"/>
</dbReference>
<dbReference type="PROSITE" id="PS51419">
    <property type="entry name" value="RAB"/>
    <property type="match status" value="1"/>
</dbReference>
<dbReference type="GO" id="GO:0005634">
    <property type="term" value="C:nucleus"/>
    <property type="evidence" value="ECO:0007669"/>
    <property type="project" value="UniProtKB-SubCell"/>
</dbReference>
<dbReference type="SUPFAM" id="SSF52540">
    <property type="entry name" value="P-loop containing nucleoside triphosphate hydrolases"/>
    <property type="match status" value="1"/>
</dbReference>
<keyword evidence="7" id="KW-0539">Nucleus</keyword>
<dbReference type="InterPro" id="IPR027417">
    <property type="entry name" value="P-loop_NTPase"/>
</dbReference>
<organism evidence="9 10">
    <name type="scientific">Anaeramoeba flamelloides</name>
    <dbReference type="NCBI Taxonomy" id="1746091"/>
    <lineage>
        <taxon>Eukaryota</taxon>
        <taxon>Metamonada</taxon>
        <taxon>Anaeramoebidae</taxon>
        <taxon>Anaeramoeba</taxon>
    </lineage>
</organism>
<dbReference type="InterPro" id="IPR000477">
    <property type="entry name" value="RT_dom"/>
</dbReference>
<dbReference type="InterPro" id="IPR001806">
    <property type="entry name" value="Small_GTPase"/>
</dbReference>
<dbReference type="SMART" id="SM00173">
    <property type="entry name" value="RAS"/>
    <property type="match status" value="1"/>
</dbReference>
<proteinExistence type="inferred from homology"/>
<dbReference type="PRINTS" id="PR00449">
    <property type="entry name" value="RASTRNSFRMNG"/>
</dbReference>
<feature type="domain" description="Reverse transcriptase" evidence="8">
    <location>
        <begin position="1"/>
        <end position="56"/>
    </location>
</feature>
<dbReference type="Pfam" id="PF00071">
    <property type="entry name" value="Ras"/>
    <property type="match status" value="1"/>
</dbReference>
<keyword evidence="4" id="KW-0547">Nucleotide-binding</keyword>
<evidence type="ECO:0000256" key="5">
    <source>
        <dbReference type="ARBA" id="ARBA00022927"/>
    </source>
</evidence>
<dbReference type="GO" id="GO:0005525">
    <property type="term" value="F:GTP binding"/>
    <property type="evidence" value="ECO:0007669"/>
    <property type="project" value="UniProtKB-KW"/>
</dbReference>
<dbReference type="SMART" id="SM00174">
    <property type="entry name" value="RHO"/>
    <property type="match status" value="1"/>
</dbReference>
<dbReference type="GO" id="GO:0000054">
    <property type="term" value="P:ribosomal subunit export from nucleus"/>
    <property type="evidence" value="ECO:0007669"/>
    <property type="project" value="TreeGrafter"/>
</dbReference>
<evidence type="ECO:0000256" key="3">
    <source>
        <dbReference type="ARBA" id="ARBA00022448"/>
    </source>
</evidence>
<gene>
    <name evidence="9" type="ORF">M0812_12597</name>
</gene>
<evidence type="ECO:0000259" key="8">
    <source>
        <dbReference type="PROSITE" id="PS50878"/>
    </source>
</evidence>
<evidence type="ECO:0000256" key="2">
    <source>
        <dbReference type="ARBA" id="ARBA00008028"/>
    </source>
</evidence>
<dbReference type="Gene3D" id="3.40.50.300">
    <property type="entry name" value="P-loop containing nucleotide triphosphate hydrolases"/>
    <property type="match status" value="1"/>
</dbReference>
<comment type="subcellular location">
    <subcellularLocation>
        <location evidence="1">Nucleus</location>
    </subcellularLocation>
</comment>
<dbReference type="InterPro" id="IPR002041">
    <property type="entry name" value="Ran_GTPase"/>
</dbReference>
<comment type="similarity">
    <text evidence="2">Belongs to the small GTPase superfamily. Ran family.</text>
</comment>
<comment type="caution">
    <text evidence="9">The sequence shown here is derived from an EMBL/GenBank/DDBJ whole genome shotgun (WGS) entry which is preliminary data.</text>
</comment>
<evidence type="ECO:0000256" key="4">
    <source>
        <dbReference type="ARBA" id="ARBA00022741"/>
    </source>
</evidence>
<keyword evidence="5" id="KW-0653">Protein transport</keyword>
<protein>
    <submittedName>
        <fullName evidence="9">Gtp-binding nuclear protein ran</fullName>
    </submittedName>
</protein>
<dbReference type="PANTHER" id="PTHR24071">
    <property type="entry name" value="RAN GTPASE"/>
    <property type="match status" value="1"/>
</dbReference>
<dbReference type="PROSITE" id="PS51421">
    <property type="entry name" value="RAS"/>
    <property type="match status" value="1"/>
</dbReference>
<evidence type="ECO:0000256" key="1">
    <source>
        <dbReference type="ARBA" id="ARBA00004123"/>
    </source>
</evidence>
<evidence type="ECO:0000256" key="6">
    <source>
        <dbReference type="ARBA" id="ARBA00023134"/>
    </source>
</evidence>
<evidence type="ECO:0000313" key="9">
    <source>
        <dbReference type="EMBL" id="KAJ3442845.1"/>
    </source>
</evidence>
<sequence>MFADDLILIIKGNKHHLNQKLNSIYEIIIQFGLKPNKEKTVISKDLKKIKYLGIYLDKISHIVYNLKKAKETFNNCKQLFNNNSLNNNLKIRLFKSFILSQLTYGLEIFHNEIKTLNYLNSWMNTAITEICKINRNTPILIYKTEFKIENMNNLLLFSFVNNREIYDFTLKFLKGNLSLRATSVSNNTPTEKVIVVGSGGCGKTTYLKKLITGEFERKYIATIGVAVMKQIFKTSIGDVSIDFWDTAGQEKFGGLRDGYYISGKAAIGMYDLTSIESFNSLKATLRRVIDVCGNIPIIIIGTKSDVSERETFEFETEFKEEISFLHFEISVRDGNNIYKPIEALLRKLKKNEALTLITEK</sequence>
<accession>A0AAV7ZR01</accession>
<dbReference type="SMART" id="SM00176">
    <property type="entry name" value="RAN"/>
    <property type="match status" value="1"/>
</dbReference>
<dbReference type="InterPro" id="IPR043502">
    <property type="entry name" value="DNA/RNA_pol_sf"/>
</dbReference>
<dbReference type="PANTHER" id="PTHR24071:SF0">
    <property type="entry name" value="GTP-BINDING NUCLEAR PROTEIN RAN"/>
    <property type="match status" value="1"/>
</dbReference>
<dbReference type="Proteomes" id="UP001146793">
    <property type="component" value="Unassembled WGS sequence"/>
</dbReference>
<reference evidence="9" key="1">
    <citation type="submission" date="2022-08" db="EMBL/GenBank/DDBJ databases">
        <title>Novel sulphate-reducing endosymbionts in the free-living metamonad Anaeramoeba.</title>
        <authorList>
            <person name="Jerlstrom-Hultqvist J."/>
            <person name="Cepicka I."/>
            <person name="Gallot-Lavallee L."/>
            <person name="Salas-Leiva D."/>
            <person name="Curtis B.A."/>
            <person name="Zahonova K."/>
            <person name="Pipaliya S."/>
            <person name="Dacks J."/>
            <person name="Roger A.J."/>
        </authorList>
    </citation>
    <scope>NUCLEOTIDE SEQUENCE</scope>
    <source>
        <strain evidence="9">Busselton2</strain>
    </source>
</reference>
<dbReference type="PROSITE" id="PS50878">
    <property type="entry name" value="RT_POL"/>
    <property type="match status" value="1"/>
</dbReference>
<dbReference type="AlphaFoldDB" id="A0AAV7ZR01"/>
<evidence type="ECO:0000256" key="7">
    <source>
        <dbReference type="ARBA" id="ARBA00023242"/>
    </source>
</evidence>